<dbReference type="Pfam" id="PF25967">
    <property type="entry name" value="RND-MFP_C"/>
    <property type="match status" value="1"/>
</dbReference>
<keyword evidence="4" id="KW-1133">Transmembrane helix</keyword>
<evidence type="ECO:0000256" key="1">
    <source>
        <dbReference type="ARBA" id="ARBA00004196"/>
    </source>
</evidence>
<dbReference type="InterPro" id="IPR058627">
    <property type="entry name" value="MdtA-like_C"/>
</dbReference>
<dbReference type="Pfam" id="PF25917">
    <property type="entry name" value="BSH_RND"/>
    <property type="match status" value="1"/>
</dbReference>
<dbReference type="PANTHER" id="PTHR30469:SF33">
    <property type="entry name" value="SLR1207 PROTEIN"/>
    <property type="match status" value="1"/>
</dbReference>
<dbReference type="InterPro" id="IPR006143">
    <property type="entry name" value="RND_pump_MFP"/>
</dbReference>
<dbReference type="Gene3D" id="2.40.50.100">
    <property type="match status" value="1"/>
</dbReference>
<dbReference type="SUPFAM" id="SSF111369">
    <property type="entry name" value="HlyD-like secretion proteins"/>
    <property type="match status" value="1"/>
</dbReference>
<feature type="domain" description="Multidrug resistance protein MdtA-like C-terminal permuted SH3" evidence="6">
    <location>
        <begin position="288"/>
        <end position="344"/>
    </location>
</feature>
<reference evidence="7 8" key="1">
    <citation type="journal article" date="2016" name="Nat. Commun.">
        <title>Thousands of microbial genomes shed light on interconnected biogeochemical processes in an aquifer system.</title>
        <authorList>
            <person name="Anantharaman K."/>
            <person name="Brown C.T."/>
            <person name="Hug L.A."/>
            <person name="Sharon I."/>
            <person name="Castelle C.J."/>
            <person name="Probst A.J."/>
            <person name="Thomas B.C."/>
            <person name="Singh A."/>
            <person name="Wilkins M.J."/>
            <person name="Karaoz U."/>
            <person name="Brodie E.L."/>
            <person name="Williams K.H."/>
            <person name="Hubbard S.S."/>
            <person name="Banfield J.F."/>
        </authorList>
    </citation>
    <scope>NUCLEOTIDE SEQUENCE [LARGE SCALE GENOMIC DNA]</scope>
</reference>
<accession>A0A1F5GVS2</accession>
<dbReference type="EMBL" id="MFBN01000005">
    <property type="protein sequence ID" value="OGD95929.1"/>
    <property type="molecule type" value="Genomic_DNA"/>
</dbReference>
<comment type="similarity">
    <text evidence="2">Belongs to the membrane fusion protein (MFP) (TC 8.A.1) family.</text>
</comment>
<protein>
    <submittedName>
        <fullName evidence="7">Uncharacterized protein</fullName>
    </submittedName>
</protein>
<feature type="transmembrane region" description="Helical" evidence="4">
    <location>
        <begin position="21"/>
        <end position="40"/>
    </location>
</feature>
<dbReference type="PANTHER" id="PTHR30469">
    <property type="entry name" value="MULTIDRUG RESISTANCE PROTEIN MDTA"/>
    <property type="match status" value="1"/>
</dbReference>
<evidence type="ECO:0000256" key="3">
    <source>
        <dbReference type="ARBA" id="ARBA00022448"/>
    </source>
</evidence>
<dbReference type="Gene3D" id="2.40.30.170">
    <property type="match status" value="1"/>
</dbReference>
<evidence type="ECO:0000313" key="8">
    <source>
        <dbReference type="Proteomes" id="UP000178336"/>
    </source>
</evidence>
<dbReference type="STRING" id="1797724.A3A48_03795"/>
<proteinExistence type="inferred from homology"/>
<evidence type="ECO:0000256" key="2">
    <source>
        <dbReference type="ARBA" id="ARBA00009477"/>
    </source>
</evidence>
<evidence type="ECO:0000313" key="7">
    <source>
        <dbReference type="EMBL" id="OGD95929.1"/>
    </source>
</evidence>
<dbReference type="Proteomes" id="UP000178336">
    <property type="component" value="Unassembled WGS sequence"/>
</dbReference>
<evidence type="ECO:0000259" key="6">
    <source>
        <dbReference type="Pfam" id="PF25967"/>
    </source>
</evidence>
<dbReference type="GO" id="GO:0015562">
    <property type="term" value="F:efflux transmembrane transporter activity"/>
    <property type="evidence" value="ECO:0007669"/>
    <property type="project" value="TreeGrafter"/>
</dbReference>
<comment type="caution">
    <text evidence="7">The sequence shown here is derived from an EMBL/GenBank/DDBJ whole genome shotgun (WGS) entry which is preliminary data.</text>
</comment>
<dbReference type="NCBIfam" id="TIGR01730">
    <property type="entry name" value="RND_mfp"/>
    <property type="match status" value="1"/>
</dbReference>
<evidence type="ECO:0000259" key="5">
    <source>
        <dbReference type="Pfam" id="PF25917"/>
    </source>
</evidence>
<keyword evidence="3" id="KW-0813">Transport</keyword>
<feature type="domain" description="Multidrug resistance protein MdtA-like barrel-sandwich hybrid" evidence="5">
    <location>
        <begin position="72"/>
        <end position="196"/>
    </location>
</feature>
<name>A0A1F5GVS2_9BACT</name>
<comment type="subcellular location">
    <subcellularLocation>
        <location evidence="1">Cell envelope</location>
    </subcellularLocation>
</comment>
<keyword evidence="4" id="KW-0812">Transmembrane</keyword>
<organism evidence="7 8">
    <name type="scientific">Candidatus Curtissbacteria bacterium RIFCSPLOWO2_01_FULL_37_9</name>
    <dbReference type="NCBI Taxonomy" id="1797724"/>
    <lineage>
        <taxon>Bacteria</taxon>
        <taxon>Candidatus Curtissiibacteriota</taxon>
    </lineage>
</organism>
<sequence>MRKIIKLFYKKLPGILKTKKAVLIFVIAVIGIFIATRGSADLSQIKTVPVQESSIKSNIIATGKVKALDESTVHFAVSGKVVWVGVKEGDYVKKWQAIASLDKEKYEIALRQTNQDVVAADAELAKVYDDISKASGAESFDNRIKRTAAEATKNKAYDEWLEAKRNLKDAVLLSPISGTVLDLDVLPGEEILATTAIAKIGDNKNLVFAAEVDETDISRVNEDQKTQIILDAFPEKTIDSEVKSIANQGTVTSTESTVFEVKFSLDPPEIIRLGMNGEADITIQSLDNVIVVPIEAVVDENQVWIKADGGYQKKDVDLGIESDLDVQIISGLETGQEVVITGFDQINKKSLIQKIIGIFSI</sequence>
<dbReference type="Gene3D" id="2.40.420.20">
    <property type="match status" value="1"/>
</dbReference>
<dbReference type="InterPro" id="IPR058625">
    <property type="entry name" value="MdtA-like_BSH"/>
</dbReference>
<evidence type="ECO:0000256" key="4">
    <source>
        <dbReference type="SAM" id="Phobius"/>
    </source>
</evidence>
<keyword evidence="4" id="KW-0472">Membrane</keyword>
<gene>
    <name evidence="7" type="ORF">A3A48_03795</name>
</gene>
<dbReference type="AlphaFoldDB" id="A0A1F5GVS2"/>
<dbReference type="GO" id="GO:1990281">
    <property type="term" value="C:efflux pump complex"/>
    <property type="evidence" value="ECO:0007669"/>
    <property type="project" value="TreeGrafter"/>
</dbReference>